<reference evidence="2 3" key="1">
    <citation type="journal article" date="2014" name="Int. J. Syst. Evol. Microbiol.">
        <title>Nocardia vulneris sp. nov., isolated from wounds of human patients in North America.</title>
        <authorList>
            <person name="Lasker B.A."/>
            <person name="Bell M."/>
            <person name="Klenk H.P."/>
            <person name="Sproer C."/>
            <person name="Schumann C."/>
            <person name="Schumann P."/>
            <person name="Brown J.M."/>
        </authorList>
    </citation>
    <scope>NUCLEOTIDE SEQUENCE [LARGE SCALE GENOMIC DNA]</scope>
    <source>
        <strain evidence="2 3">W9851</strain>
    </source>
</reference>
<name>A0ABR4Z993_9NOCA</name>
<gene>
    <name evidence="2" type="ORF">FG87_28020</name>
</gene>
<evidence type="ECO:0000256" key="1">
    <source>
        <dbReference type="SAM" id="Phobius"/>
    </source>
</evidence>
<comment type="caution">
    <text evidence="2">The sequence shown here is derived from an EMBL/GenBank/DDBJ whole genome shotgun (WGS) entry which is preliminary data.</text>
</comment>
<protein>
    <submittedName>
        <fullName evidence="2">Uncharacterized protein</fullName>
    </submittedName>
</protein>
<proteinExistence type="predicted"/>
<sequence>MAPTHRADSAGHTYTYNVFMFDPITLAVGAGIAGLGWAIGRYGHRAAFGKTKSAAQCGCGHDLAVHDPNGECHTELRRSVAPSVWEWVQCPCRRYTGPLPVEDYFSRPFLPPKE</sequence>
<keyword evidence="1" id="KW-0472">Membrane</keyword>
<evidence type="ECO:0000313" key="3">
    <source>
        <dbReference type="Proteomes" id="UP000031364"/>
    </source>
</evidence>
<accession>A0ABR4Z993</accession>
<keyword evidence="3" id="KW-1185">Reference proteome</keyword>
<dbReference type="Proteomes" id="UP000031364">
    <property type="component" value="Unassembled WGS sequence"/>
</dbReference>
<evidence type="ECO:0000313" key="2">
    <source>
        <dbReference type="EMBL" id="KIA61927.1"/>
    </source>
</evidence>
<dbReference type="EMBL" id="JNFP01000038">
    <property type="protein sequence ID" value="KIA61927.1"/>
    <property type="molecule type" value="Genomic_DNA"/>
</dbReference>
<feature type="transmembrane region" description="Helical" evidence="1">
    <location>
        <begin position="20"/>
        <end position="40"/>
    </location>
</feature>
<organism evidence="2 3">
    <name type="scientific">Nocardia vulneris</name>
    <dbReference type="NCBI Taxonomy" id="1141657"/>
    <lineage>
        <taxon>Bacteria</taxon>
        <taxon>Bacillati</taxon>
        <taxon>Actinomycetota</taxon>
        <taxon>Actinomycetes</taxon>
        <taxon>Mycobacteriales</taxon>
        <taxon>Nocardiaceae</taxon>
        <taxon>Nocardia</taxon>
    </lineage>
</organism>
<keyword evidence="1" id="KW-0812">Transmembrane</keyword>
<keyword evidence="1" id="KW-1133">Transmembrane helix</keyword>